<evidence type="ECO:0000259" key="3">
    <source>
        <dbReference type="Pfam" id="PF13086"/>
    </source>
</evidence>
<evidence type="ECO:0000259" key="5">
    <source>
        <dbReference type="Pfam" id="PF18741"/>
    </source>
</evidence>
<dbReference type="CDD" id="cd18808">
    <property type="entry name" value="SF1_C_Upf1"/>
    <property type="match status" value="1"/>
</dbReference>
<keyword evidence="6" id="KW-0547">Nucleotide-binding</keyword>
<feature type="domain" description="DUF3320" evidence="2">
    <location>
        <begin position="2065"/>
        <end position="2113"/>
    </location>
</feature>
<dbReference type="InterPro" id="IPR047187">
    <property type="entry name" value="SF1_C_Upf1"/>
</dbReference>
<keyword evidence="6" id="KW-0378">Hydrolase</keyword>
<dbReference type="RefSeq" id="WP_095539201.1">
    <property type="nucleotide sequence ID" value="NZ_NSJB01000002.1"/>
</dbReference>
<feature type="domain" description="DNA2/NAM7 helicase helicase" evidence="3">
    <location>
        <begin position="1544"/>
        <end position="1591"/>
    </location>
</feature>
<dbReference type="InterPro" id="IPR045055">
    <property type="entry name" value="DNA2/NAM7-like"/>
</dbReference>
<dbReference type="Proteomes" id="UP000218054">
    <property type="component" value="Unassembled WGS sequence"/>
</dbReference>
<dbReference type="InterPro" id="IPR011335">
    <property type="entry name" value="Restrct_endonuc-II-like"/>
</dbReference>
<feature type="compositionally biased region" description="Low complexity" evidence="1">
    <location>
        <begin position="1999"/>
        <end position="2013"/>
    </location>
</feature>
<evidence type="ECO:0000259" key="4">
    <source>
        <dbReference type="Pfam" id="PF13087"/>
    </source>
</evidence>
<dbReference type="PANTHER" id="PTHR10887">
    <property type="entry name" value="DNA2/NAM7 HELICASE FAMILY"/>
    <property type="match status" value="1"/>
</dbReference>
<dbReference type="InterPro" id="IPR041677">
    <property type="entry name" value="DNA2/NAM7_AAA_11"/>
</dbReference>
<evidence type="ECO:0000259" key="2">
    <source>
        <dbReference type="Pfam" id="PF11784"/>
    </source>
</evidence>
<dbReference type="InterPro" id="IPR041679">
    <property type="entry name" value="DNA2/NAM7-like_C"/>
</dbReference>
<evidence type="ECO:0000256" key="1">
    <source>
        <dbReference type="SAM" id="MobiDB-lite"/>
    </source>
</evidence>
<dbReference type="Gene3D" id="3.40.960.10">
    <property type="entry name" value="VSR Endonuclease"/>
    <property type="match status" value="1"/>
</dbReference>
<dbReference type="Pfam" id="PF13086">
    <property type="entry name" value="AAA_11"/>
    <property type="match status" value="2"/>
</dbReference>
<dbReference type="Pfam" id="PF11784">
    <property type="entry name" value="DUF3320"/>
    <property type="match status" value="1"/>
</dbReference>
<dbReference type="SUPFAM" id="SSF52980">
    <property type="entry name" value="Restriction endonuclease-like"/>
    <property type="match status" value="1"/>
</dbReference>
<organism evidence="6 7">
    <name type="scientific">Vandammella animalimorsus</name>
    <dbReference type="NCBI Taxonomy" id="2029117"/>
    <lineage>
        <taxon>Bacteria</taxon>
        <taxon>Pseudomonadati</taxon>
        <taxon>Pseudomonadota</taxon>
        <taxon>Betaproteobacteria</taxon>
        <taxon>Burkholderiales</taxon>
        <taxon>Comamonadaceae</taxon>
        <taxon>Vandammella</taxon>
    </lineage>
</organism>
<dbReference type="Pfam" id="PF18741">
    <property type="entry name" value="MTES_1575"/>
    <property type="match status" value="1"/>
</dbReference>
<comment type="caution">
    <text evidence="6">The sequence shown here is derived from an EMBL/GenBank/DDBJ whole genome shotgun (WGS) entry which is preliminary data.</text>
</comment>
<protein>
    <submittedName>
        <fullName evidence="6">DNA helicase</fullName>
    </submittedName>
</protein>
<proteinExistence type="predicted"/>
<evidence type="ECO:0000313" key="6">
    <source>
        <dbReference type="EMBL" id="PAT37633.1"/>
    </source>
</evidence>
<dbReference type="InterPro" id="IPR025103">
    <property type="entry name" value="DUF4011"/>
</dbReference>
<keyword evidence="7" id="KW-1185">Reference proteome</keyword>
<feature type="domain" description="Restriction endonuclease type II-like" evidence="5">
    <location>
        <begin position="1856"/>
        <end position="1953"/>
    </location>
</feature>
<dbReference type="FunFam" id="3.40.50.300:FF:002475">
    <property type="entry name" value="DNA helicase related protein"/>
    <property type="match status" value="1"/>
</dbReference>
<dbReference type="Pfam" id="PF13195">
    <property type="entry name" value="DUF4011"/>
    <property type="match status" value="1"/>
</dbReference>
<dbReference type="Pfam" id="PF13087">
    <property type="entry name" value="AAA_12"/>
    <property type="match status" value="1"/>
</dbReference>
<dbReference type="InterPro" id="IPR021754">
    <property type="entry name" value="DUF3320"/>
</dbReference>
<dbReference type="PANTHER" id="PTHR10887:SF495">
    <property type="entry name" value="HELICASE SENATAXIN ISOFORM X1-RELATED"/>
    <property type="match status" value="1"/>
</dbReference>
<dbReference type="FunFam" id="3.40.50.300:FF:002063">
    <property type="entry name" value="DNA helicase related protein"/>
    <property type="match status" value="1"/>
</dbReference>
<dbReference type="FunFam" id="3.40.960.10:FF:000002">
    <property type="entry name" value="DNA helicase related protein"/>
    <property type="match status" value="1"/>
</dbReference>
<dbReference type="GO" id="GO:0004386">
    <property type="term" value="F:helicase activity"/>
    <property type="evidence" value="ECO:0007669"/>
    <property type="project" value="UniProtKB-KW"/>
</dbReference>
<feature type="domain" description="DNA2/NAM7 helicase-like C-terminal" evidence="4">
    <location>
        <begin position="1612"/>
        <end position="1807"/>
    </location>
</feature>
<dbReference type="InterPro" id="IPR027417">
    <property type="entry name" value="P-loop_NTPase"/>
</dbReference>
<sequence length="2216" mass="243544">MDQVQPESSDIAAELKIDVTLIAKLNLADFQNAVPLIRDLSLINETDQTHEQIELILTSEPPFLKPRRWRIDALAAHSRYPIRDLDLSLDGGLLARLTEAETATVSLTLCAVGAQASAPALARHESRLELLPRNQWGGLSHLPDLVAAFVQPNDPAVDRLLKRSAEVLRQHGRNPALDGYAGGAKRAWELASALWGATAGMQLDYALPPASFEQSGQKVRSPSQIESSGLGTCFDLALLFCAALEQAGLNPLLVFTEGHAFAGVWLQAEEFSTTVVDDVTALRKRLRLKELVLFETTLITQRPAVPFSYATERGAQQVDESQDAAFRLAVDIRRARLQRIKPLASAEAAAAAASDAEVSASPTPALPMFEDAPELPDSAPAHAEDASLLDPQDRLLRWQRKLLDLSLRNNLLNFKGGKKALKLEAPDPGALEDLLASGQPLKLRPRPDLMDGADPRDQAIYESRERENLRRAHALEALQKREVFIGVAEAELDTRLTELFRSARTNLQEGGANTLYLALGFLSWTREDRDGQRYRAPLILVPVSLQRQSARSGFTLSLHDDEPRFNPTLIEMLRQDFELNLGSLEGELPRDENGLDVAAVWKAVGHAIKDIKGWEVTEDVVLSMFSFAKYLMWKDLAERSEQLRENPVVRHLLDTPRDPYPPGAPFPQVRELDRHFDPKQVFCPLPADSSQLSAVLAASQGKDFVLIGPPGTGKSQTIANLIAQSLAQGRRVLFVSEKIAALDVVYRRLREIGLGEFCLELHSSKARKRDVLAQLQSAWSSSGQADAEQWRAEADKLKQLRDALNIYVECLHRRRRNGLSLFDAIGTVSTGHDVPALEMAWPTADQHDHAGIEQLCHAVDRLEVNAQAIGHATLAQHPLALIGQGDWSPTWQQQLLTAAREVLPAAQATIESAEAFVQAIGLPAPALTAQTCEALLILAQRLPSAAGHDWRFVLRPDAHALCQGLQKGAALLRRHAELNAQLSELWPASVVAACTDGLAALTEHRQIHAQLGEPWAARTVVQMQQGLELLARITQHHAALSAPYEASIEQLDVAELQRRWEQAEQAFWPKSWLGKRKVTAQLSGAIKGQAQPDVRNDLQHWNAIRALRQQVQAMTPAQECACVWAGLDTQQDKMRTALRWQIALAAVREGRAWEDDGFDAIADGQCGAALQADLQRARRLRQLEQAIAAHAALETATDGLWAGHATQTDHLRAALDFLSDRRKHLQQGPLDATHAWVEEGACGSTLARDHQTLCQRAETEQALAALDDLRESTAGLWKGLGTHLDELAQASQLHEDLAAALARLAATPEQIAACKAPLHALLGDANALLAPGGRIALAGARYVECRTQLLARQEAFAAIGGLAETAQIRWHALSFDGLIEQSQSILRAEHSLRSWCAWRQARSEALALGLAALVQGIEQGHVQPGQARRTFETNYARWWLNAVVDHEPVIRGFVSAEHEQRIRDFRALDERFTALTRDWLRARLCAELPSPDNVSRNSEWGVLRREIGKKRAHLPLRELLAQIPEALTRLTPCLLMSPLSIAQYLQAGANAFDLVIFDEASQIPVWDAIGAIARGRQVVMVGDPKQLPPTSFFDRAESGLDDGDVEADLESILDECIGANLPTRDLNWHYRSRHESLIAFSNHAYYGGELVTFPSPVTHDRAVSLQRVTGAYQKGGARTNPAEAKALVADIVARLTTPGFRESGLTIGVVTFNAEQQKLIEDMLDEARRKDPRLEPYFAESELEPLFVKNLESVQGDERDLIYFSITYGPDPAGQLAMHFGPLNRQGGERRLNVAITRARHELRVFASFRAEQMDLARTQAIGVRDLKHFLEFAEYGARALATANSGSLGGFDSPFEQAVATALAQRGWQVQPQIGASSFRIDLGIVDPDAPGRYLAGVECDGATYHRSATARDRDKLREQVLRGLGWEILRVWSTDWWIDPAGTLDRLDARLQAVLAAQRERRAQQAEREAEAERLAQAAIAQAMAPVATPDEKAPLPTEATPNAAQAPATVTAPQAEEVFARQIGAAAAAEANAEAESITPAQTARYRVTHPAEAVAGADPERFFDSEYNDTLSAMIAHVIEHEGPVLDTLLARRIARAHGWLRTGGRIRERVFQIARARHRTSDEEVGTFYWPDHLDPAAEAPFRAPAEEDSVRAADEISLQELASLARAVIARGAQGESRYTAMAHALGLQKLGAASRARLTLALQAVSPKP</sequence>
<feature type="domain" description="DNA2/NAM7 helicase helicase" evidence="3">
    <location>
        <begin position="688"/>
        <end position="751"/>
    </location>
</feature>
<accession>A0A2A2AIR0</accession>
<name>A0A2A2AIR0_9BURK</name>
<dbReference type="InterPro" id="IPR049468">
    <property type="entry name" value="Restrct_endonuc-II-like_dom"/>
</dbReference>
<reference evidence="6 7" key="1">
    <citation type="submission" date="2017-08" db="EMBL/GenBank/DDBJ databases">
        <title>WGS of Clinical strains of the CDC Group NO-1 linked to zoonotic infections in humans.</title>
        <authorList>
            <person name="Bernier A.-M."/>
            <person name="Bernard K."/>
        </authorList>
    </citation>
    <scope>NUCLEOTIDE SEQUENCE [LARGE SCALE GENOMIC DNA]</scope>
    <source>
        <strain evidence="6 7">NML00-0135</strain>
    </source>
</reference>
<keyword evidence="6" id="KW-0347">Helicase</keyword>
<feature type="region of interest" description="Disordered" evidence="1">
    <location>
        <begin position="1993"/>
        <end position="2013"/>
    </location>
</feature>
<gene>
    <name evidence="6" type="ORF">CK625_04975</name>
</gene>
<dbReference type="SUPFAM" id="SSF52540">
    <property type="entry name" value="P-loop containing nucleoside triphosphate hydrolases"/>
    <property type="match status" value="1"/>
</dbReference>
<dbReference type="Gene3D" id="3.40.50.300">
    <property type="entry name" value="P-loop containing nucleotide triphosphate hydrolases"/>
    <property type="match status" value="3"/>
</dbReference>
<evidence type="ECO:0000313" key="7">
    <source>
        <dbReference type="Proteomes" id="UP000218054"/>
    </source>
</evidence>
<dbReference type="EMBL" id="NSJB01000002">
    <property type="protein sequence ID" value="PAT37633.1"/>
    <property type="molecule type" value="Genomic_DNA"/>
</dbReference>
<keyword evidence="6" id="KW-0067">ATP-binding</keyword>